<dbReference type="AlphaFoldDB" id="A0A0M9BMZ8"/>
<protein>
    <submittedName>
        <fullName evidence="1">Uncharacterized protein</fullName>
    </submittedName>
</protein>
<dbReference type="EMBL" id="LITU01000070">
    <property type="protein sequence ID" value="KOY14612.1"/>
    <property type="molecule type" value="Genomic_DNA"/>
</dbReference>
<dbReference type="Proteomes" id="UP000037688">
    <property type="component" value="Unassembled WGS sequence"/>
</dbReference>
<reference evidence="1 2" key="1">
    <citation type="submission" date="2015-08" db="EMBL/GenBank/DDBJ databases">
        <title>Draft genome sequence of cellulolytic and xylanolytic Paenibacillus sp. A59, isolated from a decaying forest soil from Patagonia, Argentina.</title>
        <authorList>
            <person name="Ghio S."/>
            <person name="Caceres A.M."/>
            <person name="Talia P."/>
            <person name="Grasso D."/>
            <person name="Campos E."/>
        </authorList>
    </citation>
    <scope>NUCLEOTIDE SEQUENCE [LARGE SCALE GENOMIC DNA]</scope>
    <source>
        <strain evidence="1 2">A59</strain>
    </source>
</reference>
<accession>A0A0M9BMZ8</accession>
<evidence type="ECO:0000313" key="2">
    <source>
        <dbReference type="Proteomes" id="UP000037688"/>
    </source>
</evidence>
<gene>
    <name evidence="1" type="ORF">AMS66_21965</name>
</gene>
<organism evidence="1 2">
    <name type="scientific">Paenibacillus xylanivorans</name>
    <dbReference type="NCBI Taxonomy" id="1705561"/>
    <lineage>
        <taxon>Bacteria</taxon>
        <taxon>Bacillati</taxon>
        <taxon>Bacillota</taxon>
        <taxon>Bacilli</taxon>
        <taxon>Bacillales</taxon>
        <taxon>Paenibacillaceae</taxon>
        <taxon>Paenibacillus</taxon>
    </lineage>
</organism>
<keyword evidence="2" id="KW-1185">Reference proteome</keyword>
<dbReference type="PATRIC" id="fig|1705561.3.peg.4588"/>
<name>A0A0M9BMZ8_9BACL</name>
<sequence>MNTPVNHRLKRFDIFIIVGVDSDFNLFIYFSQKYVKGMIRGSPLHLCGIILHISPILYKESVML</sequence>
<evidence type="ECO:0000313" key="1">
    <source>
        <dbReference type="EMBL" id="KOY14612.1"/>
    </source>
</evidence>
<comment type="caution">
    <text evidence="1">The sequence shown here is derived from an EMBL/GenBank/DDBJ whole genome shotgun (WGS) entry which is preliminary data.</text>
</comment>
<proteinExistence type="predicted"/>